<dbReference type="InterPro" id="IPR000641">
    <property type="entry name" value="CbxX/CfxQ"/>
</dbReference>
<comment type="similarity">
    <text evidence="1">Belongs to the CbxX/CfxQ family.</text>
</comment>
<feature type="domain" description="AAA+ ATPase" evidence="4">
    <location>
        <begin position="897"/>
        <end position="1030"/>
    </location>
</feature>
<dbReference type="PANTHER" id="PTHR43392:SF2">
    <property type="entry name" value="AAA-TYPE ATPASE FAMILY PROTEIN _ ANKYRIN REPEAT FAMILY PROTEIN"/>
    <property type="match status" value="1"/>
</dbReference>
<dbReference type="GO" id="GO:0016887">
    <property type="term" value="F:ATP hydrolysis activity"/>
    <property type="evidence" value="ECO:0007669"/>
    <property type="project" value="InterPro"/>
</dbReference>
<evidence type="ECO:0000313" key="5">
    <source>
        <dbReference type="EMBL" id="CEQ03826.1"/>
    </source>
</evidence>
<dbReference type="Pfam" id="PF17866">
    <property type="entry name" value="AAA_lid_6"/>
    <property type="match status" value="1"/>
</dbReference>
<dbReference type="AlphaFoldDB" id="A0A0C7QK09"/>
<dbReference type="Gene3D" id="1.10.8.60">
    <property type="match status" value="2"/>
</dbReference>
<evidence type="ECO:0000259" key="4">
    <source>
        <dbReference type="SMART" id="SM00382"/>
    </source>
</evidence>
<dbReference type="OrthoDB" id="9806903at2"/>
<protein>
    <submittedName>
        <fullName evidence="5">Stage V sporulation protein K</fullName>
    </submittedName>
</protein>
<sequence>MIDINETFKDIENKLDQELIGQKDFFKDLCNYFKSKFIENEKGIIVLLGEKETAKKTSIRRIFEYLGEYEFLENNKVDEIDLGSYNFNLGYNSFLTDLYEKLSSDSACVMFKNIEKASKDILNILSSIYPNTCLNLNDEYVIKNKFLLEANINDTDKIDKIVCHNKFLVYVSDNENFDINKFFNKNFDNKIDKILHTKPLNRIERNKIVKREVLKTIRNKETEYEIKIILDINENDKSDEYFGICKFLQETYKKDSNFGISEYVSYKLSKPITNFIREEEIIKGSNILIYVKDNEIYCKVDEETFNLSEYSMPTLEEAEYKLNSIIGIEDLKNFLNNIKNNYKVQKIRERLGLKTSTISLNMIFAGNAGTGKTNAARVTFEYLNALGILKKGVYREVSKADFVTENINDTSKRTIDIINSAIGGVLFIDEAYSLCESEDDKVGKEIVDALLKGVEDNRDDLVVILAGYEKDMEEFLTFNSGLKSRFPNIIHFEDYTPSQMYQIALNIAKSKGYRIAKNVKHDLIDLFAKNQINGKNDLGNARFVRNIVENAILDASKKYLTDKSKQIDLLERDNFNFKAKTKFDLEERLSNIVGLAEVKNLLRSQYKLIVAQEKRKSAGVNTKIEQNLNMVFAGNPGTGKTSIARLVAEMLNSMGLLKVGQLVETDRSSFVSEIPGQTSRKTEEKFKEAIGGVLFIDEAYTLANDSLGKEAIETLLKLIEDYGQDVVVILAGYEEEMEDFFDVNIGLKSRFPIWTVFKDYNPNELLEMAIKLIENKGFKLSKNAYISLKTSFETIYEDADSQSGNGRMVRNYVESLIRHQSIRIAEEDISVYEMNLITVKDIEKISTLEYENNFHLEEKLKSLKGNESAKQFLNDQYKLIKIEEKREKLGKRSNINKYRNIIFTGSIGTGKKKVLNILSDMYFSTGRVKSKNIVEIDKDEIIASINSGLYLDDIFNKHIGKIVLIDKFDLIINEYNYNEIVSMLIKFIDNNRNRIILVISGSKAGMEKIILNNQSLKYRFPLQLDFSDYSEEEMYEICIDTIQEKGFIINEDSYSSLKETMKELYNRNDLVLKNALMIKGYLDCLIRVQSSRVYDEKLNSKDINIIEKSDIIKSKKKFIETNSLSQNDNNLKSVNNYDLKKSFSDRDYSLEYEEENENIDSKNYNLIDELLKLKNLLDLNIISEDEFKVLKHKLISFM</sequence>
<dbReference type="PRINTS" id="PR00819">
    <property type="entry name" value="CBXCFQXSUPER"/>
</dbReference>
<dbReference type="RefSeq" id="WP_055342005.1">
    <property type="nucleotide sequence ID" value="NZ_CDNI01000003.1"/>
</dbReference>
<keyword evidence="3" id="KW-0067">ATP-binding</keyword>
<evidence type="ECO:0000313" key="6">
    <source>
        <dbReference type="Proteomes" id="UP000049127"/>
    </source>
</evidence>
<dbReference type="InterPro" id="IPR041627">
    <property type="entry name" value="AAA_lid_6"/>
</dbReference>
<organism evidence="5 6">
    <name type="scientific">Paraclostridium sordellii</name>
    <name type="common">Clostridium sordellii</name>
    <dbReference type="NCBI Taxonomy" id="1505"/>
    <lineage>
        <taxon>Bacteria</taxon>
        <taxon>Bacillati</taxon>
        <taxon>Bacillota</taxon>
        <taxon>Clostridia</taxon>
        <taxon>Peptostreptococcales</taxon>
        <taxon>Peptostreptococcaceae</taxon>
        <taxon>Paraclostridium</taxon>
    </lineage>
</organism>
<dbReference type="FunFam" id="3.40.50.300:FF:000216">
    <property type="entry name" value="Type VII secretion ATPase EccA"/>
    <property type="match status" value="2"/>
</dbReference>
<reference evidence="5 6" key="1">
    <citation type="submission" date="2015-01" db="EMBL/GenBank/DDBJ databases">
        <authorList>
            <person name="Aslett A.Martin."/>
            <person name="De Silva Nishadi"/>
        </authorList>
    </citation>
    <scope>NUCLEOTIDE SEQUENCE [LARGE SCALE GENOMIC DNA]</scope>
    <source>
        <strain evidence="5 6">R28058</strain>
    </source>
</reference>
<dbReference type="SUPFAM" id="SSF52540">
    <property type="entry name" value="P-loop containing nucleoside triphosphate hydrolases"/>
    <property type="match status" value="3"/>
</dbReference>
<proteinExistence type="inferred from homology"/>
<dbReference type="EMBL" id="CEKZ01000003">
    <property type="protein sequence ID" value="CEQ03826.1"/>
    <property type="molecule type" value="Genomic_DNA"/>
</dbReference>
<gene>
    <name evidence="5" type="primary">spoVK</name>
    <name evidence="5" type="ORF">R28058_15591</name>
</gene>
<dbReference type="CDD" id="cd00009">
    <property type="entry name" value="AAA"/>
    <property type="match status" value="2"/>
</dbReference>
<dbReference type="InterPro" id="IPR027417">
    <property type="entry name" value="P-loop_NTPase"/>
</dbReference>
<evidence type="ECO:0000256" key="1">
    <source>
        <dbReference type="ARBA" id="ARBA00010378"/>
    </source>
</evidence>
<accession>A0A0C7QK09</accession>
<dbReference type="SMART" id="SM00382">
    <property type="entry name" value="AAA"/>
    <property type="match status" value="3"/>
</dbReference>
<dbReference type="Pfam" id="PF00004">
    <property type="entry name" value="AAA"/>
    <property type="match status" value="2"/>
</dbReference>
<dbReference type="PANTHER" id="PTHR43392">
    <property type="entry name" value="AAA-TYPE ATPASE FAMILY PROTEIN / ANKYRIN REPEAT FAMILY PROTEIN"/>
    <property type="match status" value="1"/>
</dbReference>
<keyword evidence="2" id="KW-0547">Nucleotide-binding</keyword>
<evidence type="ECO:0000256" key="2">
    <source>
        <dbReference type="ARBA" id="ARBA00022741"/>
    </source>
</evidence>
<dbReference type="InterPro" id="IPR003959">
    <property type="entry name" value="ATPase_AAA_core"/>
</dbReference>
<dbReference type="InterPro" id="IPR003593">
    <property type="entry name" value="AAA+_ATPase"/>
</dbReference>
<dbReference type="InterPro" id="IPR050773">
    <property type="entry name" value="CbxX/CfxQ_RuBisCO_ESX"/>
</dbReference>
<feature type="domain" description="AAA+ ATPase" evidence="4">
    <location>
        <begin position="626"/>
        <end position="751"/>
    </location>
</feature>
<dbReference type="Proteomes" id="UP000049127">
    <property type="component" value="Unassembled WGS sequence"/>
</dbReference>
<dbReference type="Gene3D" id="3.40.50.300">
    <property type="entry name" value="P-loop containing nucleotide triphosphate hydrolases"/>
    <property type="match status" value="4"/>
</dbReference>
<evidence type="ECO:0000256" key="3">
    <source>
        <dbReference type="ARBA" id="ARBA00022840"/>
    </source>
</evidence>
<dbReference type="GO" id="GO:0005524">
    <property type="term" value="F:ATP binding"/>
    <property type="evidence" value="ECO:0007669"/>
    <property type="project" value="UniProtKB-KW"/>
</dbReference>
<name>A0A0C7QK09_PARSO</name>
<feature type="domain" description="AAA+ ATPase" evidence="4">
    <location>
        <begin position="358"/>
        <end position="496"/>
    </location>
</feature>